<feature type="transmembrane region" description="Helical" evidence="12">
    <location>
        <begin position="55"/>
        <end position="75"/>
    </location>
</feature>
<dbReference type="Gene3D" id="1.20.120.1630">
    <property type="match status" value="1"/>
</dbReference>
<evidence type="ECO:0000313" key="15">
    <source>
        <dbReference type="Proteomes" id="UP000268696"/>
    </source>
</evidence>
<keyword evidence="10 12" id="KW-0472">Membrane</keyword>
<comment type="function">
    <text evidence="1">Catalyzes the methylation of methanethiol (MeSH) to yield dimethylsulphide (DMS).</text>
</comment>
<comment type="catalytic activity">
    <reaction evidence="11">
        <text>methanethiol + S-adenosyl-L-methionine = dimethyl sulfide + S-adenosyl-L-homocysteine + H(+)</text>
        <dbReference type="Rhea" id="RHEA:50428"/>
        <dbReference type="ChEBI" id="CHEBI:15378"/>
        <dbReference type="ChEBI" id="CHEBI:16007"/>
        <dbReference type="ChEBI" id="CHEBI:17437"/>
        <dbReference type="ChEBI" id="CHEBI:57856"/>
        <dbReference type="ChEBI" id="CHEBI:59789"/>
        <dbReference type="EC" id="2.1.1.334"/>
    </reaction>
</comment>
<evidence type="ECO:0000256" key="11">
    <source>
        <dbReference type="ARBA" id="ARBA00048134"/>
    </source>
</evidence>
<dbReference type="Pfam" id="PF07298">
    <property type="entry name" value="NnrU"/>
    <property type="match status" value="1"/>
</dbReference>
<evidence type="ECO:0000256" key="6">
    <source>
        <dbReference type="ARBA" id="ARBA00022679"/>
    </source>
</evidence>
<name>A0A3G7U6F2_9PSED</name>
<dbReference type="NCBIfam" id="NF045656">
    <property type="entry name" value="MeththiolMtaseMddA"/>
    <property type="match status" value="1"/>
</dbReference>
<keyword evidence="9 12" id="KW-1133">Transmembrane helix</keyword>
<feature type="transmembrane region" description="Helical" evidence="12">
    <location>
        <begin position="134"/>
        <end position="158"/>
    </location>
</feature>
<comment type="subcellular location">
    <subcellularLocation>
        <location evidence="2">Membrane</location>
        <topology evidence="2">Multi-pass membrane protein</topology>
    </subcellularLocation>
</comment>
<sequence length="255" mass="29025">MPPQKQTNNLTAHVFWLLYSIARYLIFLAAFLYLIGFTGGVLVPKTINNGPTADWPLAALINGLLVILFGVQHSVMARKSFKNRMAALIAPVAERSTYVLLSGLVLGLMFWLWQPIPYTIWKVEAAWAKALLSGVFWLGWGIVLLATFLISHFELFGLKQAIDRWRNAPPSALTFRTPLLYKAVRHPLYLGFLIAFWATPHMTVGHLVFALGMSVYLYIGARFEERDLVALFGERYRRYQSEVGMIVPRLNRPQR</sequence>
<dbReference type="GO" id="GO:0032259">
    <property type="term" value="P:methylation"/>
    <property type="evidence" value="ECO:0007669"/>
    <property type="project" value="UniProtKB-KW"/>
</dbReference>
<protein>
    <recommendedName>
        <fullName evidence="4">methanethiol S-methyltransferase</fullName>
        <ecNumber evidence="4">2.1.1.334</ecNumber>
    </recommendedName>
</protein>
<evidence type="ECO:0000256" key="8">
    <source>
        <dbReference type="ARBA" id="ARBA00022692"/>
    </source>
</evidence>
<evidence type="ECO:0000256" key="7">
    <source>
        <dbReference type="ARBA" id="ARBA00022691"/>
    </source>
</evidence>
<dbReference type="PANTHER" id="PTHR31040">
    <property type="entry name" value="NURIM"/>
    <property type="match status" value="1"/>
</dbReference>
<evidence type="ECO:0000256" key="2">
    <source>
        <dbReference type="ARBA" id="ARBA00004141"/>
    </source>
</evidence>
<evidence type="ECO:0000256" key="10">
    <source>
        <dbReference type="ARBA" id="ARBA00023136"/>
    </source>
</evidence>
<evidence type="ECO:0000256" key="3">
    <source>
        <dbReference type="ARBA" id="ARBA00010631"/>
    </source>
</evidence>
<accession>A0A3G7U6F2</accession>
<evidence type="ECO:0000256" key="4">
    <source>
        <dbReference type="ARBA" id="ARBA00012149"/>
    </source>
</evidence>
<evidence type="ECO:0000256" key="5">
    <source>
        <dbReference type="ARBA" id="ARBA00022603"/>
    </source>
</evidence>
<dbReference type="EMBL" id="CP027754">
    <property type="protein sequence ID" value="AZE54907.1"/>
    <property type="molecule type" value="Genomic_DNA"/>
</dbReference>
<dbReference type="GO" id="GO:0016020">
    <property type="term" value="C:membrane"/>
    <property type="evidence" value="ECO:0007669"/>
    <property type="project" value="UniProtKB-SubCell"/>
</dbReference>
<dbReference type="EC" id="2.1.1.334" evidence="4"/>
<dbReference type="InterPro" id="IPR033580">
    <property type="entry name" value="Nurim-like"/>
</dbReference>
<dbReference type="RefSeq" id="WP_124377618.1">
    <property type="nucleotide sequence ID" value="NZ_CP027754.1"/>
</dbReference>
<reference evidence="14 15" key="1">
    <citation type="submission" date="2018-03" db="EMBL/GenBank/DDBJ databases">
        <title>Diversity of phytobeneficial traits revealed by whole-genome analysis of worldwide-isolated phenazine-producing Pseudomonas spp.</title>
        <authorList>
            <person name="Biessy A."/>
            <person name="Novinscak A."/>
            <person name="Blom J."/>
            <person name="Leger G."/>
            <person name="Thomashow L.S."/>
            <person name="Cazorla F.M."/>
            <person name="Josic D."/>
            <person name="Filion M."/>
        </authorList>
    </citation>
    <scope>NUCLEOTIDE SEQUENCE [LARGE SCALE GENOMIC DNA]</scope>
    <source>
        <strain evidence="14 15">30B</strain>
    </source>
</reference>
<proteinExistence type="inferred from homology"/>
<evidence type="ECO:0000313" key="14">
    <source>
        <dbReference type="EMBL" id="AZE54907.1"/>
    </source>
</evidence>
<feature type="domain" description="NnrU" evidence="13">
    <location>
        <begin position="64"/>
        <end position="225"/>
    </location>
</feature>
<dbReference type="AlphaFoldDB" id="A0A3G7U6F2"/>
<gene>
    <name evidence="14" type="ORF">C4K03_2752</name>
</gene>
<evidence type="ECO:0000259" key="13">
    <source>
        <dbReference type="Pfam" id="PF07298"/>
    </source>
</evidence>
<keyword evidence="7" id="KW-0949">S-adenosyl-L-methionine</keyword>
<feature type="transmembrane region" description="Helical" evidence="12">
    <location>
        <begin position="96"/>
        <end position="114"/>
    </location>
</feature>
<evidence type="ECO:0000256" key="9">
    <source>
        <dbReference type="ARBA" id="ARBA00022989"/>
    </source>
</evidence>
<keyword evidence="8 12" id="KW-0812">Transmembrane</keyword>
<dbReference type="Proteomes" id="UP000268696">
    <property type="component" value="Chromosome"/>
</dbReference>
<keyword evidence="5" id="KW-0489">Methyltransferase</keyword>
<feature type="transmembrane region" description="Helical" evidence="12">
    <location>
        <begin position="21"/>
        <end position="43"/>
    </location>
</feature>
<dbReference type="InterPro" id="IPR009915">
    <property type="entry name" value="NnrU_dom"/>
</dbReference>
<comment type="similarity">
    <text evidence="3">Belongs to the nurim family.</text>
</comment>
<organism evidence="14 15">
    <name type="scientific">Pseudomonas synxantha</name>
    <dbReference type="NCBI Taxonomy" id="47883"/>
    <lineage>
        <taxon>Bacteria</taxon>
        <taxon>Pseudomonadati</taxon>
        <taxon>Pseudomonadota</taxon>
        <taxon>Gammaproteobacteria</taxon>
        <taxon>Pseudomonadales</taxon>
        <taxon>Pseudomonadaceae</taxon>
        <taxon>Pseudomonas</taxon>
    </lineage>
</organism>
<dbReference type="PANTHER" id="PTHR31040:SF1">
    <property type="entry name" value="NURIM"/>
    <property type="match status" value="1"/>
</dbReference>
<keyword evidence="6" id="KW-0808">Transferase</keyword>
<evidence type="ECO:0000256" key="12">
    <source>
        <dbReference type="SAM" id="Phobius"/>
    </source>
</evidence>
<evidence type="ECO:0000256" key="1">
    <source>
        <dbReference type="ARBA" id="ARBA00002096"/>
    </source>
</evidence>
<dbReference type="InterPro" id="IPR054700">
    <property type="entry name" value="MddA"/>
</dbReference>
<dbReference type="GO" id="GO:0008168">
    <property type="term" value="F:methyltransferase activity"/>
    <property type="evidence" value="ECO:0007669"/>
    <property type="project" value="UniProtKB-KW"/>
</dbReference>